<sequence>MATYPPTLVAWSSAYVNKVAEWPVISPSNRFCIVATPAGVPVATARAGARSAGAKPLTVKVPVALMRRA</sequence>
<evidence type="ECO:0000313" key="2">
    <source>
        <dbReference type="Proteomes" id="UP000480804"/>
    </source>
</evidence>
<keyword evidence="2" id="KW-1185">Reference proteome</keyword>
<reference evidence="1 2" key="1">
    <citation type="submission" date="2020-02" db="EMBL/GenBank/DDBJ databases">
        <title>Whole genome shotgun sequence of Streptomyces gougerotii NBRC 13043.</title>
        <authorList>
            <person name="Ichikawa N."/>
            <person name="Komaki H."/>
            <person name="Tamura T."/>
        </authorList>
    </citation>
    <scope>NUCLEOTIDE SEQUENCE [LARGE SCALE GENOMIC DNA]</scope>
    <source>
        <strain evidence="1 2">NBRC 13043</strain>
    </source>
</reference>
<proteinExistence type="predicted"/>
<gene>
    <name evidence="1" type="ORF">Sgou_20630</name>
</gene>
<protein>
    <submittedName>
        <fullName evidence="1">Uncharacterized protein</fullName>
    </submittedName>
</protein>
<organism evidence="1 2">
    <name type="scientific">Streptomyces gougerotii</name>
    <dbReference type="NCBI Taxonomy" id="53448"/>
    <lineage>
        <taxon>Bacteria</taxon>
        <taxon>Bacillati</taxon>
        <taxon>Actinomycetota</taxon>
        <taxon>Actinomycetes</taxon>
        <taxon>Kitasatosporales</taxon>
        <taxon>Streptomycetaceae</taxon>
        <taxon>Streptomyces</taxon>
        <taxon>Streptomyces diastaticus group</taxon>
    </lineage>
</organism>
<evidence type="ECO:0000313" key="1">
    <source>
        <dbReference type="EMBL" id="GFH77393.1"/>
    </source>
</evidence>
<dbReference type="EMBL" id="BLLO01000017">
    <property type="protein sequence ID" value="GFH77393.1"/>
    <property type="molecule type" value="Genomic_DNA"/>
</dbReference>
<accession>A0ABQ1D4B0</accession>
<comment type="caution">
    <text evidence="1">The sequence shown here is derived from an EMBL/GenBank/DDBJ whole genome shotgun (WGS) entry which is preliminary data.</text>
</comment>
<name>A0ABQ1D4B0_9ACTN</name>
<dbReference type="Proteomes" id="UP000480804">
    <property type="component" value="Unassembled WGS sequence"/>
</dbReference>